<name>A0A238HIV3_9NEIS</name>
<evidence type="ECO:0000313" key="1">
    <source>
        <dbReference type="EMBL" id="SMQ13332.1"/>
    </source>
</evidence>
<proteinExistence type="predicted"/>
<dbReference type="Proteomes" id="UP000215450">
    <property type="component" value="Unassembled WGS sequence"/>
</dbReference>
<evidence type="ECO:0000313" key="3">
    <source>
        <dbReference type="Proteomes" id="UP000215450"/>
    </source>
</evidence>
<accession>A0A238HIV3</accession>
<reference evidence="2 3" key="2">
    <citation type="submission" date="2017-06" db="EMBL/GenBank/DDBJ databases">
        <authorList>
            <person name="Kim H.J."/>
            <person name="Triplett B.A."/>
        </authorList>
    </citation>
    <scope>NUCLEOTIDE SEQUENCE [LARGE SCALE GENOMIC DNA]</scope>
    <source>
        <strain evidence="2">Kingella_eburonensis</strain>
    </source>
</reference>
<organism evidence="1">
    <name type="scientific">Kingella negevensis</name>
    <dbReference type="NCBI Taxonomy" id="1522312"/>
    <lineage>
        <taxon>Bacteria</taxon>
        <taxon>Pseudomonadati</taxon>
        <taxon>Pseudomonadota</taxon>
        <taxon>Betaproteobacteria</taxon>
        <taxon>Neisseriales</taxon>
        <taxon>Neisseriaceae</taxon>
        <taxon>Kingella</taxon>
    </lineage>
</organism>
<dbReference type="RefSeq" id="WP_095063298.1">
    <property type="nucleotide sequence ID" value="NZ_CP123447.1"/>
</dbReference>
<dbReference type="EMBL" id="FXUV02000063">
    <property type="protein sequence ID" value="SNB82123.1"/>
    <property type="molecule type" value="Genomic_DNA"/>
</dbReference>
<protein>
    <submittedName>
        <fullName evidence="1">Uncharacterized protein</fullName>
    </submittedName>
</protein>
<sequence>MLLLKESKKTYRIERCTGNKSNFLRLQLSEKPCTPKINILTQPENEEVVNLHADEILFYVEDGVNGIYEQFQRRFYIAEISFYPSDSPPAGWYAYLTFELLKFVMQQETKEIST</sequence>
<dbReference type="OrthoDB" id="8779116at2"/>
<dbReference type="AlphaFoldDB" id="A0A238HIV3"/>
<evidence type="ECO:0000313" key="2">
    <source>
        <dbReference type="EMBL" id="SNB82123.1"/>
    </source>
</evidence>
<reference evidence="1" key="1">
    <citation type="submission" date="2017-05" db="EMBL/GenBank/DDBJ databases">
        <authorList>
            <person name="Song R."/>
            <person name="Chenine A.L."/>
            <person name="Ruprecht R.M."/>
        </authorList>
    </citation>
    <scope>NUCLEOTIDE SEQUENCE</scope>
    <source>
        <strain evidence="1">Kingella_eburonensis</strain>
    </source>
</reference>
<gene>
    <name evidence="1" type="ORF">KEBURONENSIS_01998</name>
    <name evidence="2" type="ORF">KEBURONENSIS_02013</name>
</gene>
<keyword evidence="3" id="KW-1185">Reference proteome</keyword>
<dbReference type="EMBL" id="FXUV01000058">
    <property type="protein sequence ID" value="SMQ13332.1"/>
    <property type="molecule type" value="Genomic_DNA"/>
</dbReference>